<dbReference type="Proteomes" id="UP000659654">
    <property type="component" value="Unassembled WGS sequence"/>
</dbReference>
<proteinExistence type="predicted"/>
<dbReference type="EMBL" id="CAJFDI010000001">
    <property type="protein sequence ID" value="CAD5207914.1"/>
    <property type="molecule type" value="Genomic_DNA"/>
</dbReference>
<keyword evidence="2" id="KW-1185">Reference proteome</keyword>
<name>A0A7I8XI44_BURXY</name>
<reference evidence="1" key="1">
    <citation type="submission" date="2020-09" db="EMBL/GenBank/DDBJ databases">
        <authorList>
            <person name="Kikuchi T."/>
        </authorList>
    </citation>
    <scope>NUCLEOTIDE SEQUENCE</scope>
    <source>
        <strain evidence="1">Ka4C1</strain>
    </source>
</reference>
<accession>A0A7I8XI44</accession>
<evidence type="ECO:0000313" key="1">
    <source>
        <dbReference type="EMBL" id="CAD5207914.1"/>
    </source>
</evidence>
<protein>
    <submittedName>
        <fullName evidence="1">(pine wood nematode) hypothetical protein</fullName>
    </submittedName>
</protein>
<dbReference type="Proteomes" id="UP000582659">
    <property type="component" value="Unassembled WGS sequence"/>
</dbReference>
<comment type="caution">
    <text evidence="1">The sequence shown here is derived from an EMBL/GenBank/DDBJ whole genome shotgun (WGS) entry which is preliminary data.</text>
</comment>
<organism evidence="1 2">
    <name type="scientific">Bursaphelenchus xylophilus</name>
    <name type="common">Pinewood nematode worm</name>
    <name type="synonym">Aphelenchoides xylophilus</name>
    <dbReference type="NCBI Taxonomy" id="6326"/>
    <lineage>
        <taxon>Eukaryota</taxon>
        <taxon>Metazoa</taxon>
        <taxon>Ecdysozoa</taxon>
        <taxon>Nematoda</taxon>
        <taxon>Chromadorea</taxon>
        <taxon>Rhabditida</taxon>
        <taxon>Tylenchina</taxon>
        <taxon>Tylenchomorpha</taxon>
        <taxon>Aphelenchoidea</taxon>
        <taxon>Aphelenchoididae</taxon>
        <taxon>Bursaphelenchus</taxon>
    </lineage>
</organism>
<sequence>MCLIRGLYTDDLTMENVAAGIIRYYLMFVITDLGYAIRIGSERSAFYPIPETATTHIHAKKALKSEDTESLLYMVLGMMAPLPWAGMKKLEEVTKTKLECTDENSIPDEFFDIKEAVTLCLMRGLYTDDLTMENVAAGIIRYYLSTVPLHELHLPVPFPNADVKLVARSSRMTRKTREDIVFF</sequence>
<dbReference type="EMBL" id="CAJFCV020000001">
    <property type="protein sequence ID" value="CAG9079563.1"/>
    <property type="molecule type" value="Genomic_DNA"/>
</dbReference>
<evidence type="ECO:0000313" key="2">
    <source>
        <dbReference type="Proteomes" id="UP000659654"/>
    </source>
</evidence>
<gene>
    <name evidence="1" type="ORF">BXYJ_LOCUS163</name>
</gene>
<dbReference type="AlphaFoldDB" id="A0A7I8XI44"/>